<reference evidence="2 3" key="1">
    <citation type="submission" date="2024-04" db="EMBL/GenBank/DDBJ databases">
        <title>Phyllosticta paracitricarpa is synonymous to the EU quarantine fungus P. citricarpa based on phylogenomic analyses.</title>
        <authorList>
            <consortium name="Lawrence Berkeley National Laboratory"/>
            <person name="Van Ingen-Buijs V.A."/>
            <person name="Van Westerhoven A.C."/>
            <person name="Haridas S."/>
            <person name="Skiadas P."/>
            <person name="Martin F."/>
            <person name="Groenewald J.Z."/>
            <person name="Crous P.W."/>
            <person name="Seidl M.F."/>
        </authorList>
    </citation>
    <scope>NUCLEOTIDE SEQUENCE [LARGE SCALE GENOMIC DNA]</scope>
    <source>
        <strain evidence="2 3">CBS 123371</strain>
    </source>
</reference>
<dbReference type="PANTHER" id="PTHR24148:SF64">
    <property type="entry name" value="HETEROKARYON INCOMPATIBILITY DOMAIN-CONTAINING PROTEIN"/>
    <property type="match status" value="1"/>
</dbReference>
<evidence type="ECO:0000313" key="3">
    <source>
        <dbReference type="Proteomes" id="UP001363622"/>
    </source>
</evidence>
<dbReference type="InterPro" id="IPR052895">
    <property type="entry name" value="HetReg/Transcr_Mod"/>
</dbReference>
<comment type="caution">
    <text evidence="2">The sequence shown here is derived from an EMBL/GenBank/DDBJ whole genome shotgun (WGS) entry which is preliminary data.</text>
</comment>
<gene>
    <name evidence="2" type="ORF">IWZ03DRAFT_213423</name>
</gene>
<evidence type="ECO:0000313" key="2">
    <source>
        <dbReference type="EMBL" id="KAK7515856.1"/>
    </source>
</evidence>
<feature type="domain" description="Heterokaryon incompatibility" evidence="1">
    <location>
        <begin position="173"/>
        <end position="312"/>
    </location>
</feature>
<dbReference type="PANTHER" id="PTHR24148">
    <property type="entry name" value="ANKYRIN REPEAT DOMAIN-CONTAINING PROTEIN 39 HOMOLOG-RELATED"/>
    <property type="match status" value="1"/>
</dbReference>
<proteinExistence type="predicted"/>
<name>A0ABR1KJG5_9PEZI</name>
<evidence type="ECO:0000259" key="1">
    <source>
        <dbReference type="Pfam" id="PF06985"/>
    </source>
</evidence>
<keyword evidence="3" id="KW-1185">Reference proteome</keyword>
<protein>
    <recommendedName>
        <fullName evidence="1">Heterokaryon incompatibility domain-containing protein</fullName>
    </recommendedName>
</protein>
<dbReference type="Pfam" id="PF06985">
    <property type="entry name" value="HET"/>
    <property type="match status" value="1"/>
</dbReference>
<accession>A0ABR1KJG5</accession>
<dbReference type="EMBL" id="JBBPHU010000007">
    <property type="protein sequence ID" value="KAK7515856.1"/>
    <property type="molecule type" value="Genomic_DNA"/>
</dbReference>
<organism evidence="2 3">
    <name type="scientific">Phyllosticta citriasiana</name>
    <dbReference type="NCBI Taxonomy" id="595635"/>
    <lineage>
        <taxon>Eukaryota</taxon>
        <taxon>Fungi</taxon>
        <taxon>Dikarya</taxon>
        <taxon>Ascomycota</taxon>
        <taxon>Pezizomycotina</taxon>
        <taxon>Dothideomycetes</taxon>
        <taxon>Dothideomycetes incertae sedis</taxon>
        <taxon>Botryosphaeriales</taxon>
        <taxon>Phyllostictaceae</taxon>
        <taxon>Phyllosticta</taxon>
    </lineage>
</organism>
<sequence>MDCLCIVGSAQREGHQNDETKTKQVADLGQLASASKYVHLHKTRYKTESAGTAETYCCSVAYLSQFPKNDMTSKTLTPTLEELWRSPSGSSLSCCVCGSSISEPTQTLIRTFALESQLEECSSREESSSTTFSKRTLSHRLAQRMSRRILVPEENDALVLFDRHATCMTGIMYITISHVWNREVAEVQYNRRHQKTDAQVEEARRLAFALPMGVYRVVAAAARRRDGEGKTWATAVEIWHDYISVPQWQDEDKRKILLHIPRIYADAAYTVVHLDDVDAETLGLMRHGQTTRKRLIGIVKVCNSTWFSRVWTAMEFVQSRELRVMLGDGTLDDAGGDVFLDEMHRTYRREVPDDALADSLSADDRTSLWPWMLGLLSLVRHDVKRRGSTHFALAFSLLSRRRRSTLERDFFYALLAIMPAEVQTGDLRSDPQRVFLRLAKAHMSRGDYSPLLMVPEWARKADLEDNLEIIGFSDLKSWELGWLVSPATFQDGITIRGDDTVALKCVEIGTVHFLRRFRYMDLTVEDPTEVLSFAYISRLALDFTGPDIDAFVETVGGRLYGQNPQAIFDRLAHENRYEHVKHLLTLRYNSPTEEPWSKHSIRWIAEAMGLSTTQLEGGMGNVSPLKFVRYHGALIHLRERAAIVGITCSTCHGRFLYRVAPYRNLSDTLGAVAYRIPGLRYSQTHVGGVAILVKDGYVVGRMVWATPACSCYQVRDVEVRMAELPLPAPNDYEYSDLKS</sequence>
<dbReference type="Proteomes" id="UP001363622">
    <property type="component" value="Unassembled WGS sequence"/>
</dbReference>
<dbReference type="InterPro" id="IPR010730">
    <property type="entry name" value="HET"/>
</dbReference>